<dbReference type="PANTHER" id="PTHR11183">
    <property type="entry name" value="GLYCOGENIN SUBFAMILY MEMBER"/>
    <property type="match status" value="1"/>
</dbReference>
<dbReference type="AlphaFoldDB" id="A0A2J6TAM1"/>
<protein>
    <submittedName>
        <fullName evidence="1">Glycosyltransferase family 8 protein</fullName>
    </submittedName>
</protein>
<name>A0A2J6TAM1_9HELO</name>
<dbReference type="GO" id="GO:0016740">
    <property type="term" value="F:transferase activity"/>
    <property type="evidence" value="ECO:0007669"/>
    <property type="project" value="UniProtKB-KW"/>
</dbReference>
<organism evidence="1 2">
    <name type="scientific">Hyaloscypha bicolor E</name>
    <dbReference type="NCBI Taxonomy" id="1095630"/>
    <lineage>
        <taxon>Eukaryota</taxon>
        <taxon>Fungi</taxon>
        <taxon>Dikarya</taxon>
        <taxon>Ascomycota</taxon>
        <taxon>Pezizomycotina</taxon>
        <taxon>Leotiomycetes</taxon>
        <taxon>Helotiales</taxon>
        <taxon>Hyaloscyphaceae</taxon>
        <taxon>Hyaloscypha</taxon>
        <taxon>Hyaloscypha bicolor</taxon>
    </lineage>
</organism>
<dbReference type="OrthoDB" id="2014201at2759"/>
<dbReference type="InParanoid" id="A0A2J6TAM1"/>
<dbReference type="STRING" id="1095630.A0A2J6TAM1"/>
<dbReference type="Gene3D" id="3.90.550.10">
    <property type="entry name" value="Spore Coat Polysaccharide Biosynthesis Protein SpsA, Chain A"/>
    <property type="match status" value="1"/>
</dbReference>
<dbReference type="InterPro" id="IPR029044">
    <property type="entry name" value="Nucleotide-diphossugar_trans"/>
</dbReference>
<dbReference type="SUPFAM" id="SSF53448">
    <property type="entry name" value="Nucleotide-diphospho-sugar transferases"/>
    <property type="match status" value="1"/>
</dbReference>
<keyword evidence="2" id="KW-1185">Reference proteome</keyword>
<dbReference type="Proteomes" id="UP000235371">
    <property type="component" value="Unassembled WGS sequence"/>
</dbReference>
<dbReference type="EMBL" id="KZ613803">
    <property type="protein sequence ID" value="PMD60041.1"/>
    <property type="molecule type" value="Genomic_DNA"/>
</dbReference>
<reference evidence="1 2" key="1">
    <citation type="submission" date="2016-04" db="EMBL/GenBank/DDBJ databases">
        <title>A degradative enzymes factory behind the ericoid mycorrhizal symbiosis.</title>
        <authorList>
            <consortium name="DOE Joint Genome Institute"/>
            <person name="Martino E."/>
            <person name="Morin E."/>
            <person name="Grelet G."/>
            <person name="Kuo A."/>
            <person name="Kohler A."/>
            <person name="Daghino S."/>
            <person name="Barry K."/>
            <person name="Choi C."/>
            <person name="Cichocki N."/>
            <person name="Clum A."/>
            <person name="Copeland A."/>
            <person name="Hainaut M."/>
            <person name="Haridas S."/>
            <person name="Labutti K."/>
            <person name="Lindquist E."/>
            <person name="Lipzen A."/>
            <person name="Khouja H.-R."/>
            <person name="Murat C."/>
            <person name="Ohm R."/>
            <person name="Olson A."/>
            <person name="Spatafora J."/>
            <person name="Veneault-Fourrey C."/>
            <person name="Henrissat B."/>
            <person name="Grigoriev I."/>
            <person name="Martin F."/>
            <person name="Perotto S."/>
        </authorList>
    </citation>
    <scope>NUCLEOTIDE SEQUENCE [LARGE SCALE GENOMIC DNA]</scope>
    <source>
        <strain evidence="1 2">E</strain>
    </source>
</reference>
<keyword evidence="1" id="KW-0808">Transferase</keyword>
<dbReference type="GeneID" id="36588347"/>
<gene>
    <name evidence="1" type="ORF">K444DRAFT_613066</name>
</gene>
<accession>A0A2J6TAM1</accession>
<evidence type="ECO:0000313" key="1">
    <source>
        <dbReference type="EMBL" id="PMD60041.1"/>
    </source>
</evidence>
<evidence type="ECO:0000313" key="2">
    <source>
        <dbReference type="Proteomes" id="UP000235371"/>
    </source>
</evidence>
<dbReference type="InterPro" id="IPR050587">
    <property type="entry name" value="GNT1/Glycosyltrans_8"/>
</dbReference>
<dbReference type="RefSeq" id="XP_024736945.1">
    <property type="nucleotide sequence ID" value="XM_024880270.1"/>
</dbReference>
<sequence>MARIHDKVAYATFYCTRLAEECVEDPYFDAVRLLIYQILHRPSTCTRLGIPLLVFVVPHVSETRRDVFRSEGAKVIEIDYVRWTNDWIHPRHERWIDQFCKLRIFEQVSYDRILYLDADMLLIKSLDGIWSEPVSNQRCKTRPSEGQEGLTSLSGETRLPDTYLFVGVTDADGGKQPDLPKSMAAEAINGGFWLASPSLELFDFYISLLSVPESFDSGYMEQGIFRHAHRRNGPMPWRNFEPRKWNAIWTTVADLKHGTATLHDKFWITDEPWVEPELVNLWNEAMNEMLEFHDHSKLGLPCSVPLESEFKNGFLVEARSLPESTSLECA</sequence>
<proteinExistence type="predicted"/>